<feature type="region of interest" description="Disordered" evidence="1">
    <location>
        <begin position="1"/>
        <end position="36"/>
    </location>
</feature>
<evidence type="ECO:0000256" key="1">
    <source>
        <dbReference type="SAM" id="MobiDB-lite"/>
    </source>
</evidence>
<organism evidence="2 3">
    <name type="scientific">Elysia crispata</name>
    <name type="common">lettuce slug</name>
    <dbReference type="NCBI Taxonomy" id="231223"/>
    <lineage>
        <taxon>Eukaryota</taxon>
        <taxon>Metazoa</taxon>
        <taxon>Spiralia</taxon>
        <taxon>Lophotrochozoa</taxon>
        <taxon>Mollusca</taxon>
        <taxon>Gastropoda</taxon>
        <taxon>Heterobranchia</taxon>
        <taxon>Euthyneura</taxon>
        <taxon>Panpulmonata</taxon>
        <taxon>Sacoglossa</taxon>
        <taxon>Placobranchoidea</taxon>
        <taxon>Plakobranchidae</taxon>
        <taxon>Elysia</taxon>
    </lineage>
</organism>
<dbReference type="AlphaFoldDB" id="A0AAE0Y3N7"/>
<dbReference type="Proteomes" id="UP001283361">
    <property type="component" value="Unassembled WGS sequence"/>
</dbReference>
<proteinExistence type="predicted"/>
<comment type="caution">
    <text evidence="2">The sequence shown here is derived from an EMBL/GenBank/DDBJ whole genome shotgun (WGS) entry which is preliminary data.</text>
</comment>
<dbReference type="EMBL" id="JAWDGP010006989">
    <property type="protein sequence ID" value="KAK3731775.1"/>
    <property type="molecule type" value="Genomic_DNA"/>
</dbReference>
<evidence type="ECO:0000313" key="3">
    <source>
        <dbReference type="Proteomes" id="UP001283361"/>
    </source>
</evidence>
<sequence length="119" mass="13524">MDGLAASQLIGVESWRQQTPGGGKEGNGPEEEKKKQFFIHSTSPKLILNSYIGRVKKEEKQRGEIIHSDAMATPELYPAKTAWDPPSWQHDKSQVWRRRPGVRDLPFLSRVTDVLREVS</sequence>
<evidence type="ECO:0000313" key="2">
    <source>
        <dbReference type="EMBL" id="KAK3731775.1"/>
    </source>
</evidence>
<keyword evidence="3" id="KW-1185">Reference proteome</keyword>
<gene>
    <name evidence="2" type="ORF">RRG08_035441</name>
</gene>
<accession>A0AAE0Y3N7</accession>
<name>A0AAE0Y3N7_9GAST</name>
<protein>
    <submittedName>
        <fullName evidence="2">Uncharacterized protein</fullName>
    </submittedName>
</protein>
<reference evidence="2" key="1">
    <citation type="journal article" date="2023" name="G3 (Bethesda)">
        <title>A reference genome for the long-term kleptoplast-retaining sea slug Elysia crispata morphotype clarki.</title>
        <authorList>
            <person name="Eastman K.E."/>
            <person name="Pendleton A.L."/>
            <person name="Shaikh M.A."/>
            <person name="Suttiyut T."/>
            <person name="Ogas R."/>
            <person name="Tomko P."/>
            <person name="Gavelis G."/>
            <person name="Widhalm J.R."/>
            <person name="Wisecaver J.H."/>
        </authorList>
    </citation>
    <scope>NUCLEOTIDE SEQUENCE</scope>
    <source>
        <strain evidence="2">ECLA1</strain>
    </source>
</reference>